<gene>
    <name evidence="2" type="ORF">KIW84_023321</name>
</gene>
<dbReference type="GO" id="GO:0006952">
    <property type="term" value="P:defense response"/>
    <property type="evidence" value="ECO:0007669"/>
    <property type="project" value="UniProtKB-KW"/>
</dbReference>
<evidence type="ECO:0000313" key="2">
    <source>
        <dbReference type="EMBL" id="KAI5437151.1"/>
    </source>
</evidence>
<dbReference type="EMBL" id="JAMSHJ010000002">
    <property type="protein sequence ID" value="KAI5437151.1"/>
    <property type="molecule type" value="Genomic_DNA"/>
</dbReference>
<name>A0A9D5BBP6_PEA</name>
<comment type="caution">
    <text evidence="2">The sequence shown here is derived from an EMBL/GenBank/DDBJ whole genome shotgun (WGS) entry which is preliminary data.</text>
</comment>
<accession>A0A9D5BBP6</accession>
<organism evidence="2 3">
    <name type="scientific">Pisum sativum</name>
    <name type="common">Garden pea</name>
    <name type="synonym">Lathyrus oleraceus</name>
    <dbReference type="NCBI Taxonomy" id="3888"/>
    <lineage>
        <taxon>Eukaryota</taxon>
        <taxon>Viridiplantae</taxon>
        <taxon>Streptophyta</taxon>
        <taxon>Embryophyta</taxon>
        <taxon>Tracheophyta</taxon>
        <taxon>Spermatophyta</taxon>
        <taxon>Magnoliopsida</taxon>
        <taxon>eudicotyledons</taxon>
        <taxon>Gunneridae</taxon>
        <taxon>Pentapetalae</taxon>
        <taxon>rosids</taxon>
        <taxon>fabids</taxon>
        <taxon>Fabales</taxon>
        <taxon>Fabaceae</taxon>
        <taxon>Papilionoideae</taxon>
        <taxon>50 kb inversion clade</taxon>
        <taxon>NPAAA clade</taxon>
        <taxon>Hologalegina</taxon>
        <taxon>IRL clade</taxon>
        <taxon>Fabeae</taxon>
        <taxon>Lathyrus</taxon>
    </lineage>
</organism>
<sequence length="366" mass="40739">MEKLPSLKNLIVSNLSHVKYLYEESWNGGVAGGFTKLEKLVLEQLLNLLKLSREDRDNMFLCLSIFEITECPILLELPCLPSLSDLLVQAKCSQHLLSSIHKLGSLEKLSFKNYKEPSLFPVGMLRDLTCLKNLQSLSLGKLLNLASLPDWLGNLGLLHKLEISNCSKLTCLPMSIQHLTNMKTLEIYNCMGHASRSFANTIPLEYSAFFGKVVTNSISYCLAAEWKKRVNGSSLTIQVVSISITRSDLELVTRISLLDSGSTHNFLDLEMARKLGCKLEAITPLSITGGIQWLKSLGPILWDLDRLHMEFSVKGKKISLRGAKTPGVQLISNDALSMNCVFLAMDVPHPQLIIPSNLPFIEYCCS</sequence>
<dbReference type="Proteomes" id="UP001058974">
    <property type="component" value="Chromosome 2"/>
</dbReference>
<dbReference type="PANTHER" id="PTHR36766">
    <property type="entry name" value="PLANT BROAD-SPECTRUM MILDEW RESISTANCE PROTEIN RPW8"/>
    <property type="match status" value="1"/>
</dbReference>
<evidence type="ECO:0000313" key="3">
    <source>
        <dbReference type="Proteomes" id="UP001058974"/>
    </source>
</evidence>
<keyword evidence="1" id="KW-0611">Plant defense</keyword>
<dbReference type="AlphaFoldDB" id="A0A9D5BBP6"/>
<dbReference type="SUPFAM" id="SSF52047">
    <property type="entry name" value="RNI-like"/>
    <property type="match status" value="1"/>
</dbReference>
<proteinExistence type="predicted"/>
<reference evidence="2 3" key="1">
    <citation type="journal article" date="2022" name="Nat. Genet.">
        <title>Improved pea reference genome and pan-genome highlight genomic features and evolutionary characteristics.</title>
        <authorList>
            <person name="Yang T."/>
            <person name="Liu R."/>
            <person name="Luo Y."/>
            <person name="Hu S."/>
            <person name="Wang D."/>
            <person name="Wang C."/>
            <person name="Pandey M.K."/>
            <person name="Ge S."/>
            <person name="Xu Q."/>
            <person name="Li N."/>
            <person name="Li G."/>
            <person name="Huang Y."/>
            <person name="Saxena R.K."/>
            <person name="Ji Y."/>
            <person name="Li M."/>
            <person name="Yan X."/>
            <person name="He Y."/>
            <person name="Liu Y."/>
            <person name="Wang X."/>
            <person name="Xiang C."/>
            <person name="Varshney R.K."/>
            <person name="Ding H."/>
            <person name="Gao S."/>
            <person name="Zong X."/>
        </authorList>
    </citation>
    <scope>NUCLEOTIDE SEQUENCE [LARGE SCALE GENOMIC DNA]</scope>
    <source>
        <strain evidence="2 3">cv. Zhongwan 6</strain>
    </source>
</reference>
<dbReference type="Gramene" id="Psat02G0332100-T4">
    <property type="protein sequence ID" value="KAI5437151.1"/>
    <property type="gene ID" value="KIW84_023321"/>
</dbReference>
<dbReference type="PANTHER" id="PTHR36766:SF70">
    <property type="entry name" value="DISEASE RESISTANCE PROTEIN RGA4"/>
    <property type="match status" value="1"/>
</dbReference>
<dbReference type="Gene3D" id="3.80.10.10">
    <property type="entry name" value="Ribonuclease Inhibitor"/>
    <property type="match status" value="1"/>
</dbReference>
<evidence type="ECO:0000256" key="1">
    <source>
        <dbReference type="ARBA" id="ARBA00022821"/>
    </source>
</evidence>
<protein>
    <submittedName>
        <fullName evidence="2">Uncharacterized protein</fullName>
    </submittedName>
</protein>
<dbReference type="InterPro" id="IPR032675">
    <property type="entry name" value="LRR_dom_sf"/>
</dbReference>
<keyword evidence="3" id="KW-1185">Reference proteome</keyword>